<feature type="region of interest" description="Disordered" evidence="1">
    <location>
        <begin position="913"/>
        <end position="1028"/>
    </location>
</feature>
<feature type="compositionally biased region" description="Polar residues" evidence="1">
    <location>
        <begin position="66"/>
        <end position="76"/>
    </location>
</feature>
<feature type="compositionally biased region" description="Polar residues" evidence="1">
    <location>
        <begin position="1019"/>
        <end position="1028"/>
    </location>
</feature>
<comment type="caution">
    <text evidence="3">The sequence shown here is derived from an EMBL/GenBank/DDBJ whole genome shotgun (WGS) entry which is preliminary data.</text>
</comment>
<reference evidence="3" key="1">
    <citation type="submission" date="2021-02" db="EMBL/GenBank/DDBJ databases">
        <authorList>
            <person name="Dougan E. K."/>
            <person name="Rhodes N."/>
            <person name="Thang M."/>
            <person name="Chan C."/>
        </authorList>
    </citation>
    <scope>NUCLEOTIDE SEQUENCE</scope>
</reference>
<evidence type="ECO:0000256" key="2">
    <source>
        <dbReference type="SAM" id="SignalP"/>
    </source>
</evidence>
<dbReference type="OrthoDB" id="427594at2759"/>
<sequence>MLFLQVPLWPGRDRQPPRGCRVARAGLTVRGLCSLVLLCCAVQDTADSTTAETGQRARVQLVARQDSLSSLESPSTDGKLVRQDSFDTPDSSTAATPATAGGAGVKRVGSFDTPPPKKRLFESPDSDPSAVRSRQVEHLKKSLDKDSPVYYSLDYLWGKARKPEAQADLKPDTATERQQKQQEQRMQDLQERAKQAAERLDLAPVVRVLARKKAGRPRGSKTKVKAVPELRKRRADVPAMAKLGMMEELDRLAIAKSSKRQARLHVMQHYGVSETFCWNLQRQAKRQKVQDFLAKSRLGKSLRQPGSHLGLVHLVSKSLGKRVASEGKALGKPDYLRPVWFQTRAWALVEEANQHVLTAGDVLMDFEDRLQTALALREAEEEAGTLDETGKRELAAMKQKQASLANNKKAREKYKVKLMAKCGLRSRTSQQTANLKLEKEKARLETAWRLWDLLLQQAASPTANETLPVRDFEAWVAHRQETAVTMSDQIPAWLKPSPGKVVMSVLRLQLASEQRRLRHERTKDRKTAAATGRPTAKAKAGPKAAARLGKAARAPGVPARWRVSLVARQAVRHYFSPDRKPVGVVMPTILVVYGKHCRLENISPAGTWVKTEKFVVGSKTVHRKAGTPVPGSIMRSWRKLRASKPHLLVDGAVRVWCQPAAVVDSVIYRWQLELEAEEHRQAVQLVDMFAGAWTEESMQAAAVLQRAQTGIAAGCTGLTQVTDTGFAQPAKAALARWQEDLKQRMRAKARQEGVHCTYRTGPADILEAAREMHLRMVALNDKEQTVLRCMREAGWFRYRPDSEGLLKECGSQSWCADFPEGSDKLGSDLLRDRSRWVDETGRVVPFTEEELKEAETGGGFETESSYLLSQYEKNGILLDFHASPTVLAQTERELRNAVLQQLHPSERRQLFEKMVEDTTSQRKPEKQEKKRRKDKQQKKNQTPEEASEEVARAAGWQDSQAGLAVRGSQSREGRQEEGKEQEEDEPWQQDKAFRNRQAQPGRQDGPENAAQKPAEGGRQQASLRRGSS</sequence>
<feature type="chain" id="PRO_5032442821" evidence="2">
    <location>
        <begin position="42"/>
        <end position="1028"/>
    </location>
</feature>
<accession>A0A812T3Q3</accession>
<dbReference type="EMBL" id="CAJNDS010002509">
    <property type="protein sequence ID" value="CAE7504265.1"/>
    <property type="molecule type" value="Genomic_DNA"/>
</dbReference>
<proteinExistence type="predicted"/>
<feature type="region of interest" description="Disordered" evidence="1">
    <location>
        <begin position="164"/>
        <end position="196"/>
    </location>
</feature>
<feature type="compositionally biased region" description="Low complexity" evidence="1">
    <location>
        <begin position="88"/>
        <end position="100"/>
    </location>
</feature>
<feature type="compositionally biased region" description="Basic and acidic residues" evidence="1">
    <location>
        <begin position="969"/>
        <end position="978"/>
    </location>
</feature>
<name>A0A812T3Q3_9DINO</name>
<organism evidence="3 4">
    <name type="scientific">Symbiodinium natans</name>
    <dbReference type="NCBI Taxonomy" id="878477"/>
    <lineage>
        <taxon>Eukaryota</taxon>
        <taxon>Sar</taxon>
        <taxon>Alveolata</taxon>
        <taxon>Dinophyceae</taxon>
        <taxon>Suessiales</taxon>
        <taxon>Symbiodiniaceae</taxon>
        <taxon>Symbiodinium</taxon>
    </lineage>
</organism>
<feature type="region of interest" description="Disordered" evidence="1">
    <location>
        <begin position="66"/>
        <end position="141"/>
    </location>
</feature>
<protein>
    <submittedName>
        <fullName evidence="3">Uncharacterized protein</fullName>
    </submittedName>
</protein>
<evidence type="ECO:0000256" key="1">
    <source>
        <dbReference type="SAM" id="MobiDB-lite"/>
    </source>
</evidence>
<feature type="compositionally biased region" description="Low complexity" evidence="1">
    <location>
        <begin position="532"/>
        <end position="543"/>
    </location>
</feature>
<feature type="compositionally biased region" description="Basic residues" evidence="1">
    <location>
        <begin position="929"/>
        <end position="938"/>
    </location>
</feature>
<dbReference type="Proteomes" id="UP000604046">
    <property type="component" value="Unassembled WGS sequence"/>
</dbReference>
<gene>
    <name evidence="3" type="ORF">SNAT2548_LOCUS28239</name>
</gene>
<feature type="region of interest" description="Disordered" evidence="1">
    <location>
        <begin position="515"/>
        <end position="543"/>
    </location>
</feature>
<evidence type="ECO:0000313" key="4">
    <source>
        <dbReference type="Proteomes" id="UP000604046"/>
    </source>
</evidence>
<keyword evidence="4" id="KW-1185">Reference proteome</keyword>
<keyword evidence="2" id="KW-0732">Signal</keyword>
<feature type="signal peptide" evidence="2">
    <location>
        <begin position="1"/>
        <end position="41"/>
    </location>
</feature>
<feature type="compositionally biased region" description="Basic and acidic residues" evidence="1">
    <location>
        <begin position="913"/>
        <end position="928"/>
    </location>
</feature>
<evidence type="ECO:0000313" key="3">
    <source>
        <dbReference type="EMBL" id="CAE7504265.1"/>
    </source>
</evidence>
<dbReference type="AlphaFoldDB" id="A0A812T3Q3"/>